<dbReference type="AlphaFoldDB" id="A0ABD5VI13"/>
<accession>A0ABD5VI13</accession>
<dbReference type="RefSeq" id="WP_336349505.1">
    <property type="nucleotide sequence ID" value="NZ_JAZAQL010000001.1"/>
</dbReference>
<organism evidence="1 2">
    <name type="scientific">Halorubellus litoreus</name>
    <dbReference type="NCBI Taxonomy" id="755308"/>
    <lineage>
        <taxon>Archaea</taxon>
        <taxon>Methanobacteriati</taxon>
        <taxon>Methanobacteriota</taxon>
        <taxon>Stenosarchaea group</taxon>
        <taxon>Halobacteria</taxon>
        <taxon>Halobacteriales</taxon>
        <taxon>Halorubellaceae</taxon>
        <taxon>Halorubellus</taxon>
    </lineage>
</organism>
<protein>
    <submittedName>
        <fullName evidence="1">Ester cyclase</fullName>
    </submittedName>
</protein>
<dbReference type="InterPro" id="IPR032710">
    <property type="entry name" value="NTF2-like_dom_sf"/>
</dbReference>
<sequence>MESAGPYADAENRHVATRVVDAIDNGSDPTAALDLLAEDVRIVQPGRGVDERGRAAAVDCWTHWHAGLPDYREDVEQVVCDGDTVVVFTTCRGTHVGELDGIPSTGHAVEVPRVHRFRVTDGHVVEWWTLTDRRAVAEQLGVQPTSLGGLARVGISAIKRAVKR</sequence>
<dbReference type="PANTHER" id="PTHR38436:SF1">
    <property type="entry name" value="ESTER CYCLASE"/>
    <property type="match status" value="1"/>
</dbReference>
<gene>
    <name evidence="1" type="ORF">ACFQGB_06610</name>
</gene>
<reference evidence="1 2" key="1">
    <citation type="journal article" date="2019" name="Int. J. Syst. Evol. Microbiol.">
        <title>The Global Catalogue of Microorganisms (GCM) 10K type strain sequencing project: providing services to taxonomists for standard genome sequencing and annotation.</title>
        <authorList>
            <consortium name="The Broad Institute Genomics Platform"/>
            <consortium name="The Broad Institute Genome Sequencing Center for Infectious Disease"/>
            <person name="Wu L."/>
            <person name="Ma J."/>
        </authorList>
    </citation>
    <scope>NUCLEOTIDE SEQUENCE [LARGE SCALE GENOMIC DNA]</scope>
    <source>
        <strain evidence="1 2">GX26</strain>
    </source>
</reference>
<evidence type="ECO:0000313" key="1">
    <source>
        <dbReference type="EMBL" id="MFC6952531.1"/>
    </source>
</evidence>
<name>A0ABD5VI13_9EURY</name>
<dbReference type="Gene3D" id="3.10.450.50">
    <property type="match status" value="1"/>
</dbReference>
<dbReference type="EMBL" id="JBHSXN010000001">
    <property type="protein sequence ID" value="MFC6952531.1"/>
    <property type="molecule type" value="Genomic_DNA"/>
</dbReference>
<keyword evidence="2" id="KW-1185">Reference proteome</keyword>
<dbReference type="PANTHER" id="PTHR38436">
    <property type="entry name" value="POLYKETIDE CYCLASE SNOAL-LIKE DOMAIN"/>
    <property type="match status" value="1"/>
</dbReference>
<evidence type="ECO:0000313" key="2">
    <source>
        <dbReference type="Proteomes" id="UP001596395"/>
    </source>
</evidence>
<dbReference type="InterPro" id="IPR009959">
    <property type="entry name" value="Cyclase_SnoaL-like"/>
</dbReference>
<comment type="caution">
    <text evidence="1">The sequence shown here is derived from an EMBL/GenBank/DDBJ whole genome shotgun (WGS) entry which is preliminary data.</text>
</comment>
<proteinExistence type="predicted"/>
<dbReference type="SUPFAM" id="SSF54427">
    <property type="entry name" value="NTF2-like"/>
    <property type="match status" value="1"/>
</dbReference>
<dbReference type="Pfam" id="PF07366">
    <property type="entry name" value="SnoaL"/>
    <property type="match status" value="1"/>
</dbReference>
<dbReference type="Proteomes" id="UP001596395">
    <property type="component" value="Unassembled WGS sequence"/>
</dbReference>